<evidence type="ECO:0000259" key="5">
    <source>
        <dbReference type="PROSITE" id="PS51755"/>
    </source>
</evidence>
<comment type="similarity">
    <text evidence="1">Belongs to the AfsR/DnrI/RedD regulatory family.</text>
</comment>
<dbReference type="Pfam" id="PF03704">
    <property type="entry name" value="BTAD"/>
    <property type="match status" value="1"/>
</dbReference>
<dbReference type="InterPro" id="IPR027417">
    <property type="entry name" value="P-loop_NTPase"/>
</dbReference>
<dbReference type="PANTHER" id="PTHR47691:SF3">
    <property type="entry name" value="HTH-TYPE TRANSCRIPTIONAL REGULATOR RV0890C-RELATED"/>
    <property type="match status" value="1"/>
</dbReference>
<dbReference type="GO" id="GO:0003677">
    <property type="term" value="F:DNA binding"/>
    <property type="evidence" value="ECO:0007669"/>
    <property type="project" value="UniProtKB-UniRule"/>
</dbReference>
<protein>
    <submittedName>
        <fullName evidence="6">AfsR/SARP family transcriptional regulator</fullName>
    </submittedName>
</protein>
<name>A0A365H1L5_9ACTN</name>
<dbReference type="Pfam" id="PF00486">
    <property type="entry name" value="Trans_reg_C"/>
    <property type="match status" value="1"/>
</dbReference>
<dbReference type="CDD" id="cd15831">
    <property type="entry name" value="BTAD"/>
    <property type="match status" value="1"/>
</dbReference>
<dbReference type="InterPro" id="IPR011990">
    <property type="entry name" value="TPR-like_helical_dom_sf"/>
</dbReference>
<comment type="caution">
    <text evidence="6">The sequence shown here is derived from an EMBL/GenBank/DDBJ whole genome shotgun (WGS) entry which is preliminary data.</text>
</comment>
<dbReference type="InterPro" id="IPR036388">
    <property type="entry name" value="WH-like_DNA-bd_sf"/>
</dbReference>
<keyword evidence="2 3" id="KW-0238">DNA-binding</keyword>
<dbReference type="Gene3D" id="1.10.10.10">
    <property type="entry name" value="Winged helix-like DNA-binding domain superfamily/Winged helix DNA-binding domain"/>
    <property type="match status" value="1"/>
</dbReference>
<accession>A0A365H1L5</accession>
<dbReference type="Proteomes" id="UP000251891">
    <property type="component" value="Unassembled WGS sequence"/>
</dbReference>
<keyword evidence="7" id="KW-1185">Reference proteome</keyword>
<gene>
    <name evidence="6" type="ORF">DPM19_23185</name>
</gene>
<sequence length="1069" mass="113579">MRFGVLGPLELWRADGGPIRIPEAKVRALLAALLVREGRPVPADTLVEDLWGAAPPARPERVLRSKLSRLRGVLEQAEPGGRARLAHGPGGYRLDLGPDDLDAARFRSLAGRARAAAGPRERAALLGEALALWRGPVLAGLADAPFAAPAAALLEEERLTALEERSRARLDLGEHHLLAGELAGPADEHPLREGLRALQMLALYRAGRQAEALAAFQRLRRGLAEDLGVDPGPEVTRLHEAILRQDPDLGPAGPSRSNLPAELTEIIGREGETAEVRALVREARLVTLTGPGGVGKTRLALEAAAGLREHFPDGLWLVELGALGAGSAAGGAGPARVAEAVAAVLGLRDDEPGAAADRLAEVLRGARMLLLLDNCEHVVHPAAGLVRTLTRTAPHLRVLATGRQPLGIPGEHVYEVPPLDVPAADEAISAASAASSGAVRLFTVRAAEAAPRFRLDEHNAPAVAAVCRRLDGLPLALELAARRVRALGVHELAARLDDRFGLLTAAGAGAAPRQRTLRAVIDWSWDLLAEPERAVLRRLSVHAEGCDLAAAEAVAGGDDLPGGVLDPLSQLVERSLLTAVDGPDGVRYRMLETLAAYAAERLAESGEGAATRHRHLCFYRDLAERSAPGLRGRDQPRWLRRLDLEAANLRVALDHAVRTGDAASALRLALGPLWHRCLRGQLRDAHRSLGAALALDGGPAELRAEAAAWRAALELKVGEPRDPVAAARQAADLLAGAAAPRRAHVQWFLAGAALEFGELSLSEELLAAALAAFRAGDDRWGVAAALCTRAWLAQARGRLTRFEADAREGLELFRELGDRWGQLQALPMLGHRAQIRGDYATAARHHREGLHLAEQLGLWSEMSYRLSELGRVALLTGDHRAAAELHERARRSAAERGDRFGEWLAELGLALGARREGRLDEAERYLSGWLEHGGTARGPAAVAPALAELGYVAEQRGDAAEALRRHRAGLDAARATGDPRAIALALEGIAGAHALQGRAAEAAYLLGKAAAARESVGAPLPPAERTDVARAEAAARAGLGEPAYRTEFERGRAEGARRTEVRSPPVSDR</sequence>
<evidence type="ECO:0000256" key="2">
    <source>
        <dbReference type="ARBA" id="ARBA00023125"/>
    </source>
</evidence>
<dbReference type="SUPFAM" id="SSF52540">
    <property type="entry name" value="P-loop containing nucleoside triphosphate hydrolases"/>
    <property type="match status" value="1"/>
</dbReference>
<dbReference type="InterPro" id="IPR005158">
    <property type="entry name" value="BTAD"/>
</dbReference>
<dbReference type="Gene3D" id="1.25.40.10">
    <property type="entry name" value="Tetratricopeptide repeat domain"/>
    <property type="match status" value="2"/>
</dbReference>
<organism evidence="6 7">
    <name type="scientific">Actinomadura craniellae</name>
    <dbReference type="NCBI Taxonomy" id="2231787"/>
    <lineage>
        <taxon>Bacteria</taxon>
        <taxon>Bacillati</taxon>
        <taxon>Actinomycetota</taxon>
        <taxon>Actinomycetes</taxon>
        <taxon>Streptosporangiales</taxon>
        <taxon>Thermomonosporaceae</taxon>
        <taxon>Actinomadura</taxon>
    </lineage>
</organism>
<dbReference type="InterPro" id="IPR058852">
    <property type="entry name" value="HTH_77"/>
</dbReference>
<feature type="domain" description="OmpR/PhoB-type" evidence="5">
    <location>
        <begin position="1"/>
        <end position="96"/>
    </location>
</feature>
<dbReference type="PROSITE" id="PS51755">
    <property type="entry name" value="OMPR_PHOB"/>
    <property type="match status" value="1"/>
</dbReference>
<dbReference type="InterPro" id="IPR016032">
    <property type="entry name" value="Sig_transdc_resp-reg_C-effctor"/>
</dbReference>
<evidence type="ECO:0000313" key="7">
    <source>
        <dbReference type="Proteomes" id="UP000251891"/>
    </source>
</evidence>
<dbReference type="InterPro" id="IPR001867">
    <property type="entry name" value="OmpR/PhoB-type_DNA-bd"/>
</dbReference>
<feature type="DNA-binding region" description="OmpR/PhoB-type" evidence="3">
    <location>
        <begin position="1"/>
        <end position="96"/>
    </location>
</feature>
<dbReference type="SUPFAM" id="SSF46894">
    <property type="entry name" value="C-terminal effector domain of the bipartite response regulators"/>
    <property type="match status" value="1"/>
</dbReference>
<proteinExistence type="inferred from homology"/>
<dbReference type="SMART" id="SM00862">
    <property type="entry name" value="Trans_reg_C"/>
    <property type="match status" value="1"/>
</dbReference>
<evidence type="ECO:0000313" key="6">
    <source>
        <dbReference type="EMBL" id="RAY12916.1"/>
    </source>
</evidence>
<dbReference type="GO" id="GO:0006355">
    <property type="term" value="P:regulation of DNA-templated transcription"/>
    <property type="evidence" value="ECO:0007669"/>
    <property type="project" value="InterPro"/>
</dbReference>
<feature type="compositionally biased region" description="Basic and acidic residues" evidence="4">
    <location>
        <begin position="1044"/>
        <end position="1069"/>
    </location>
</feature>
<dbReference type="OrthoDB" id="3194665at2"/>
<dbReference type="SUPFAM" id="SSF48452">
    <property type="entry name" value="TPR-like"/>
    <property type="match status" value="3"/>
</dbReference>
<reference evidence="6 7" key="1">
    <citation type="submission" date="2018-06" db="EMBL/GenBank/DDBJ databases">
        <title>Actinomadura craniellae sp. nov. isolated from marine sponge Craniella sp.</title>
        <authorList>
            <person name="Li L."/>
            <person name="Xu Q.H."/>
            <person name="Lin H.W."/>
            <person name="Lu Y.H."/>
        </authorList>
    </citation>
    <scope>NUCLEOTIDE SEQUENCE [LARGE SCALE GENOMIC DNA]</scope>
    <source>
        <strain evidence="6 7">LHW63021</strain>
    </source>
</reference>
<dbReference type="Gene3D" id="3.40.50.300">
    <property type="entry name" value="P-loop containing nucleotide triphosphate hydrolases"/>
    <property type="match status" value="1"/>
</dbReference>
<dbReference type="GO" id="GO:0000160">
    <property type="term" value="P:phosphorelay signal transduction system"/>
    <property type="evidence" value="ECO:0007669"/>
    <property type="project" value="InterPro"/>
</dbReference>
<evidence type="ECO:0000256" key="3">
    <source>
        <dbReference type="PROSITE-ProRule" id="PRU01091"/>
    </source>
</evidence>
<feature type="region of interest" description="Disordered" evidence="4">
    <location>
        <begin position="1015"/>
        <end position="1069"/>
    </location>
</feature>
<dbReference type="Pfam" id="PF25872">
    <property type="entry name" value="HTH_77"/>
    <property type="match status" value="1"/>
</dbReference>
<evidence type="ECO:0000256" key="1">
    <source>
        <dbReference type="ARBA" id="ARBA00005820"/>
    </source>
</evidence>
<dbReference type="PRINTS" id="PR00364">
    <property type="entry name" value="DISEASERSIST"/>
</dbReference>
<dbReference type="AlphaFoldDB" id="A0A365H1L5"/>
<dbReference type="SMART" id="SM01043">
    <property type="entry name" value="BTAD"/>
    <property type="match status" value="1"/>
</dbReference>
<dbReference type="RefSeq" id="WP_111870104.1">
    <property type="nucleotide sequence ID" value="NZ_QLYX01000011.1"/>
</dbReference>
<dbReference type="PANTHER" id="PTHR47691">
    <property type="entry name" value="REGULATOR-RELATED"/>
    <property type="match status" value="1"/>
</dbReference>
<dbReference type="EMBL" id="QLYX01000011">
    <property type="protein sequence ID" value="RAY12916.1"/>
    <property type="molecule type" value="Genomic_DNA"/>
</dbReference>
<evidence type="ECO:0000256" key="4">
    <source>
        <dbReference type="SAM" id="MobiDB-lite"/>
    </source>
</evidence>
<feature type="compositionally biased region" description="Low complexity" evidence="4">
    <location>
        <begin position="1031"/>
        <end position="1043"/>
    </location>
</feature>